<gene>
    <name evidence="3" type="ORF">BN996_02926</name>
</gene>
<evidence type="ECO:0000313" key="3">
    <source>
        <dbReference type="EMBL" id="CQR51995.1"/>
    </source>
</evidence>
<evidence type="ECO:0000313" key="4">
    <source>
        <dbReference type="Proteomes" id="UP000198902"/>
    </source>
</evidence>
<dbReference type="Gene3D" id="3.40.50.1820">
    <property type="entry name" value="alpha/beta hydrolase"/>
    <property type="match status" value="1"/>
</dbReference>
<feature type="region of interest" description="Disordered" evidence="1">
    <location>
        <begin position="1"/>
        <end position="21"/>
    </location>
</feature>
<dbReference type="OrthoDB" id="7531at2157"/>
<dbReference type="InterPro" id="IPR029058">
    <property type="entry name" value="AB_hydrolase_fold"/>
</dbReference>
<dbReference type="SUPFAM" id="SSF53474">
    <property type="entry name" value="alpha/beta-Hydrolases"/>
    <property type="match status" value="1"/>
</dbReference>
<evidence type="ECO:0000256" key="1">
    <source>
        <dbReference type="SAM" id="MobiDB-lite"/>
    </source>
</evidence>
<keyword evidence="4" id="KW-1185">Reference proteome</keyword>
<dbReference type="AlphaFoldDB" id="A0A0D6JUY1"/>
<sequence>MQPIRFEPGAEPSDDRFGDDTPLLCCHGGMAPPAFWDPVVPHLGDYEVVVPERPGFGTCLDDAESTPAEAVLEREVEYVRELVDEIHEVTGRDPVLFGHSYGALTALEAATDARVAAVAAYEPAVLPEAYRSEADLSERMAALVEAGERREAVKRYVEQVLHPDGIDDLDAWLDEWPVWPDCVALAEEVVRMNRAVEQYRLPARLDVDAPAVVLAGTDGPDFLRESARNVHDALPTSRFVEFDALGHGGPGDDPERVAAAVDAFLRDRAGHS</sequence>
<keyword evidence="3" id="KW-0378">Hydrolase</keyword>
<accession>A0A0D6JUY1</accession>
<dbReference type="InterPro" id="IPR000073">
    <property type="entry name" value="AB_hydrolase_1"/>
</dbReference>
<dbReference type="PANTHER" id="PTHR43798">
    <property type="entry name" value="MONOACYLGLYCEROL LIPASE"/>
    <property type="match status" value="1"/>
</dbReference>
<organism evidence="3 4">
    <name type="scientific">Haloferax massiliensis</name>
    <dbReference type="NCBI Taxonomy" id="1476858"/>
    <lineage>
        <taxon>Archaea</taxon>
        <taxon>Methanobacteriati</taxon>
        <taxon>Methanobacteriota</taxon>
        <taxon>Stenosarchaea group</taxon>
        <taxon>Halobacteria</taxon>
        <taxon>Halobacteriales</taxon>
        <taxon>Haloferacaceae</taxon>
        <taxon>Haloferax</taxon>
    </lineage>
</organism>
<name>A0A0D6JUY1_9EURY</name>
<protein>
    <submittedName>
        <fullName evidence="3">Alpha/beta hydrolase family protein</fullName>
    </submittedName>
</protein>
<dbReference type="Pfam" id="PF12697">
    <property type="entry name" value="Abhydrolase_6"/>
    <property type="match status" value="1"/>
</dbReference>
<reference evidence="4" key="1">
    <citation type="submission" date="2015-03" db="EMBL/GenBank/DDBJ databases">
        <authorList>
            <person name="Urmite Genomes"/>
        </authorList>
    </citation>
    <scope>NUCLEOTIDE SEQUENCE [LARGE SCALE GENOMIC DNA]</scope>
    <source>
        <strain evidence="4">Arc-Hr</strain>
    </source>
</reference>
<dbReference type="GO" id="GO:0016787">
    <property type="term" value="F:hydrolase activity"/>
    <property type="evidence" value="ECO:0007669"/>
    <property type="project" value="UniProtKB-KW"/>
</dbReference>
<feature type="domain" description="AB hydrolase-1" evidence="2">
    <location>
        <begin position="23"/>
        <end position="260"/>
    </location>
</feature>
<dbReference type="RefSeq" id="WP_089780222.1">
    <property type="nucleotide sequence ID" value="NZ_CABLRR010000003.1"/>
</dbReference>
<evidence type="ECO:0000259" key="2">
    <source>
        <dbReference type="Pfam" id="PF12697"/>
    </source>
</evidence>
<proteinExistence type="predicted"/>
<dbReference type="Proteomes" id="UP000198902">
    <property type="component" value="Unassembled WGS sequence"/>
</dbReference>
<dbReference type="EMBL" id="CSTE01000003">
    <property type="protein sequence ID" value="CQR51995.1"/>
    <property type="molecule type" value="Genomic_DNA"/>
</dbReference>
<dbReference type="InterPro" id="IPR050266">
    <property type="entry name" value="AB_hydrolase_sf"/>
</dbReference>